<organism evidence="1 2">
    <name type="scientific">Microbacterium marinum</name>
    <dbReference type="NCBI Taxonomy" id="421115"/>
    <lineage>
        <taxon>Bacteria</taxon>
        <taxon>Bacillati</taxon>
        <taxon>Actinomycetota</taxon>
        <taxon>Actinomycetes</taxon>
        <taxon>Micrococcales</taxon>
        <taxon>Microbacteriaceae</taxon>
        <taxon>Microbacterium</taxon>
    </lineage>
</organism>
<reference evidence="1 2" key="1">
    <citation type="submission" date="2020-08" db="EMBL/GenBank/DDBJ databases">
        <title>Sequencing the genomes of 1000 actinobacteria strains.</title>
        <authorList>
            <person name="Klenk H.-P."/>
        </authorList>
    </citation>
    <scope>NUCLEOTIDE SEQUENCE [LARGE SCALE GENOMIC DNA]</scope>
    <source>
        <strain evidence="1 2">DSM 24947</strain>
    </source>
</reference>
<keyword evidence="2" id="KW-1185">Reference proteome</keyword>
<evidence type="ECO:0000313" key="2">
    <source>
        <dbReference type="Proteomes" id="UP000573729"/>
    </source>
</evidence>
<gene>
    <name evidence="1" type="ORF">BKA24_001784</name>
</gene>
<accession>A0A7W7BQN9</accession>
<name>A0A7W7BQN9_9MICO</name>
<evidence type="ECO:0000313" key="1">
    <source>
        <dbReference type="EMBL" id="MBB4667075.1"/>
    </source>
</evidence>
<dbReference type="Proteomes" id="UP000573729">
    <property type="component" value="Unassembled WGS sequence"/>
</dbReference>
<sequence>MTMEISAQIRAAEDFLTWRDGAGTTGDLQADLEEWSRHLEVEALREERDELRDRLGAVRLVLDGAAAEPGVSIITQLRQAAGLEPAVGEVPDASAA</sequence>
<comment type="caution">
    <text evidence="1">The sequence shown here is derived from an EMBL/GenBank/DDBJ whole genome shotgun (WGS) entry which is preliminary data.</text>
</comment>
<protein>
    <submittedName>
        <fullName evidence="1">Uncharacterized protein</fullName>
    </submittedName>
</protein>
<proteinExistence type="predicted"/>
<dbReference type="AlphaFoldDB" id="A0A7W7BQN9"/>
<dbReference type="RefSeq" id="WP_184217233.1">
    <property type="nucleotide sequence ID" value="NZ_JACHMD010000001.1"/>
</dbReference>
<dbReference type="EMBL" id="JACHMD010000001">
    <property type="protein sequence ID" value="MBB4667075.1"/>
    <property type="molecule type" value="Genomic_DNA"/>
</dbReference>